<dbReference type="PANTHER" id="PTHR35149:SF2">
    <property type="entry name" value="DUF262 DOMAIN-CONTAINING PROTEIN"/>
    <property type="match status" value="1"/>
</dbReference>
<reference evidence="3 4" key="1">
    <citation type="submission" date="2020-06" db="EMBL/GenBank/DDBJ databases">
        <authorList>
            <person name="Duchaud E."/>
        </authorList>
    </citation>
    <scope>NUCLEOTIDE SEQUENCE [LARGE SCALE GENOMIC DNA]</scope>
    <source>
        <strain evidence="3">Alteromonas fortis</strain>
    </source>
</reference>
<dbReference type="EMBL" id="LR812090">
    <property type="protein sequence ID" value="CAB9495348.1"/>
    <property type="molecule type" value="Genomic_DNA"/>
</dbReference>
<evidence type="ECO:0000259" key="2">
    <source>
        <dbReference type="Pfam" id="PF07510"/>
    </source>
</evidence>
<dbReference type="InterPro" id="IPR004919">
    <property type="entry name" value="GmrSD_N"/>
</dbReference>
<accession>A0A6T9Y7Q2</accession>
<evidence type="ECO:0008006" key="5">
    <source>
        <dbReference type="Google" id="ProtNLM"/>
    </source>
</evidence>
<proteinExistence type="predicted"/>
<feature type="domain" description="GmrSD restriction endonucleases N-terminal" evidence="1">
    <location>
        <begin position="15"/>
        <end position="235"/>
    </location>
</feature>
<protein>
    <recommendedName>
        <fullName evidence="5">DUF262 domain-containing protein</fullName>
    </recommendedName>
</protein>
<dbReference type="Proteomes" id="UP000509458">
    <property type="component" value="Chromosome"/>
</dbReference>
<dbReference type="Pfam" id="PF03235">
    <property type="entry name" value="GmrSD_N"/>
    <property type="match status" value="1"/>
</dbReference>
<evidence type="ECO:0000259" key="1">
    <source>
        <dbReference type="Pfam" id="PF03235"/>
    </source>
</evidence>
<feature type="domain" description="GmrSD restriction endonucleases C-terminal" evidence="2">
    <location>
        <begin position="445"/>
        <end position="561"/>
    </location>
</feature>
<dbReference type="PANTHER" id="PTHR35149">
    <property type="entry name" value="SLL5132 PROTEIN"/>
    <property type="match status" value="1"/>
</dbReference>
<dbReference type="InterPro" id="IPR011089">
    <property type="entry name" value="GmrSD_C"/>
</dbReference>
<evidence type="ECO:0000313" key="3">
    <source>
        <dbReference type="EMBL" id="CAB9495348.1"/>
    </source>
</evidence>
<organism evidence="3 4">
    <name type="scientific">Alteromonas macleodii</name>
    <name type="common">Pseudoalteromonas macleodii</name>
    <dbReference type="NCBI Taxonomy" id="28108"/>
    <lineage>
        <taxon>Bacteria</taxon>
        <taxon>Pseudomonadati</taxon>
        <taxon>Pseudomonadota</taxon>
        <taxon>Gammaproteobacteria</taxon>
        <taxon>Alteromonadales</taxon>
        <taxon>Alteromonadaceae</taxon>
        <taxon>Alteromonas/Salinimonas group</taxon>
        <taxon>Alteromonas</taxon>
    </lineage>
</organism>
<name>A0A6T9Y7Q2_ALTMA</name>
<dbReference type="RefSeq" id="WP_179984573.1">
    <property type="nucleotide sequence ID" value="NZ_LR812090.1"/>
</dbReference>
<dbReference type="Pfam" id="PF07510">
    <property type="entry name" value="GmrSD_C"/>
    <property type="match status" value="1"/>
</dbReference>
<dbReference type="AlphaFoldDB" id="A0A6T9Y7Q2"/>
<sequence>MKIEANDKDIRDVFKLGYFKIPRFQRPYSWEKDEVENFWNDITKNNSPEYFIGSMVVYQDSKPYFGIVDGQQRLTTITLVLSAIRDAFIHLNQDDLAKGVHQYVEQPNIDNKNEFVLHSETSFPYLQNHIQSYKEQKIDLEVGSEEQKLKNAFELITKKLTEFAGLQEVTSLQLELMPTDKDPLSLLKRLRDKILSLKLVFIQLDNEDDAYLIFETLNARGRDLKSSDLVKNLLLKTIKNNSVSIDRPKQAWVSLVNKFDDIGETDALDNFILHYWISKQSYCTEKELFSKVKEHITSMEKADALLSDFENYGKLYCKMLHPNFFDWDNNEGSQSIKDSLIALNRFKVKQQSSFVLAALAAYEKKLFSLKVLKLTLKRVEYFHFIFNAITSQRSSGHIVSTYSKNAIKLSKANTSDEANIVVKELFKTLSSKIPHYEEFEVKFLELIFLKSRTKDRNIIKYCLNRLLPNTTSCFDIRSDALTIEHIVPQSDTNLSPELIGSIGNLLLVDQSTNAEKLRDKCLNDKLDYLRKSNYPLENNFLTDQFDGKAGSIEKRTKEIAKYLFENSRVS</sequence>
<gene>
    <name evidence="3" type="ORF">ALFOR1_50030</name>
</gene>
<evidence type="ECO:0000313" key="4">
    <source>
        <dbReference type="Proteomes" id="UP000509458"/>
    </source>
</evidence>